<protein>
    <submittedName>
        <fullName evidence="1">Uncharacterized protein</fullName>
    </submittedName>
</protein>
<dbReference type="EMBL" id="UPXZ01000039">
    <property type="protein sequence ID" value="VBB48229.1"/>
    <property type="molecule type" value="Genomic_DNA"/>
</dbReference>
<dbReference type="SUPFAM" id="SSF103515">
    <property type="entry name" value="Autotransporter"/>
    <property type="match status" value="1"/>
</dbReference>
<evidence type="ECO:0000313" key="1">
    <source>
        <dbReference type="EMBL" id="VBB48229.1"/>
    </source>
</evidence>
<reference evidence="1" key="1">
    <citation type="submission" date="2018-07" db="EMBL/GenBank/DDBJ databases">
        <authorList>
            <consortium name="Genoscope - CEA"/>
            <person name="William W."/>
        </authorList>
    </citation>
    <scope>NUCLEOTIDE SEQUENCE</scope>
    <source>
        <strain evidence="1">IK1</strain>
    </source>
</reference>
<sequence length="243" mass="28351">MKKSLLLLSFLFIFISVTAGGFKDIIKLNLPSKYYSPQFSYSFFLADVSKWDFNQFSELGEKNVKFLDYYYIPFSNELGITFFNALYTGINFGFGFRNSKELDNYTADSLFYEYNTQNIGLNIGYQLIKSRYIIFTPKANIKWNRLHLQNYQNKEKVTLNDYLSNKDLNISFHQFTGFLGADLAFRLYDKTVNGNITFNVYGGYLYKLHSKPLVYSTGNRLITSKKINIDNYLAGIGFTFLFY</sequence>
<proteinExistence type="predicted"/>
<organism evidence="1">
    <name type="scientific">uncultured Paludibacter sp</name>
    <dbReference type="NCBI Taxonomy" id="497635"/>
    <lineage>
        <taxon>Bacteria</taxon>
        <taxon>Pseudomonadati</taxon>
        <taxon>Bacteroidota</taxon>
        <taxon>Bacteroidia</taxon>
        <taxon>Bacteroidales</taxon>
        <taxon>Paludibacteraceae</taxon>
        <taxon>Paludibacter</taxon>
        <taxon>environmental samples</taxon>
    </lineage>
</organism>
<accession>A0A653AJJ8</accession>
<dbReference type="AlphaFoldDB" id="A0A653AJJ8"/>
<gene>
    <name evidence="1" type="ORF">TRIP_D440247</name>
</gene>
<dbReference type="InterPro" id="IPR036709">
    <property type="entry name" value="Autotransporte_beta_dom_sf"/>
</dbReference>
<name>A0A653AJJ8_9BACT</name>